<dbReference type="InterPro" id="IPR043504">
    <property type="entry name" value="Peptidase_S1_PA_chymotrypsin"/>
</dbReference>
<dbReference type="FunFam" id="2.40.10.10:FF:000002">
    <property type="entry name" value="Transmembrane protease serine"/>
    <property type="match status" value="1"/>
</dbReference>
<dbReference type="AlphaFoldDB" id="A0A8K0D432"/>
<keyword evidence="4" id="KW-1015">Disulfide bond</keyword>
<dbReference type="InterPro" id="IPR009003">
    <property type="entry name" value="Peptidase_S1_PA"/>
</dbReference>
<keyword evidence="2" id="KW-0378">Hydrolase</keyword>
<dbReference type="SMART" id="SM00020">
    <property type="entry name" value="Tryp_SPc"/>
    <property type="match status" value="1"/>
</dbReference>
<dbReference type="PANTHER" id="PTHR24276">
    <property type="entry name" value="POLYSERASE-RELATED"/>
    <property type="match status" value="1"/>
</dbReference>
<keyword evidence="8" id="KW-1185">Reference proteome</keyword>
<evidence type="ECO:0000256" key="1">
    <source>
        <dbReference type="ARBA" id="ARBA00022670"/>
    </source>
</evidence>
<protein>
    <recommendedName>
        <fullName evidence="6">Peptidase S1 domain-containing protein</fullName>
    </recommendedName>
</protein>
<dbReference type="InterPro" id="IPR001314">
    <property type="entry name" value="Peptidase_S1A"/>
</dbReference>
<dbReference type="InterPro" id="IPR001254">
    <property type="entry name" value="Trypsin_dom"/>
</dbReference>
<dbReference type="Gene3D" id="2.40.10.10">
    <property type="entry name" value="Trypsin-like serine proteases"/>
    <property type="match status" value="2"/>
</dbReference>
<evidence type="ECO:0000256" key="2">
    <source>
        <dbReference type="ARBA" id="ARBA00022801"/>
    </source>
</evidence>
<dbReference type="SUPFAM" id="SSF50494">
    <property type="entry name" value="Trypsin-like serine proteases"/>
    <property type="match status" value="1"/>
</dbReference>
<dbReference type="PROSITE" id="PS00135">
    <property type="entry name" value="TRYPSIN_SER"/>
    <property type="match status" value="1"/>
</dbReference>
<comment type="caution">
    <text evidence="7">The sequence shown here is derived from an EMBL/GenBank/DDBJ whole genome shotgun (WGS) entry which is preliminary data.</text>
</comment>
<proteinExistence type="inferred from homology"/>
<dbReference type="GO" id="GO:0006508">
    <property type="term" value="P:proteolysis"/>
    <property type="evidence" value="ECO:0007669"/>
    <property type="project" value="UniProtKB-KW"/>
</dbReference>
<dbReference type="Pfam" id="PF00089">
    <property type="entry name" value="Trypsin"/>
    <property type="match status" value="1"/>
</dbReference>
<dbReference type="OrthoDB" id="10059102at2759"/>
<dbReference type="Proteomes" id="UP000801492">
    <property type="component" value="Unassembled WGS sequence"/>
</dbReference>
<dbReference type="InterPro" id="IPR033116">
    <property type="entry name" value="TRYPSIN_SER"/>
</dbReference>
<dbReference type="PANTHER" id="PTHR24276:SF91">
    <property type="entry name" value="AT26814P-RELATED"/>
    <property type="match status" value="1"/>
</dbReference>
<evidence type="ECO:0000256" key="5">
    <source>
        <dbReference type="ARBA" id="ARBA00024195"/>
    </source>
</evidence>
<accession>A0A8K0D432</accession>
<evidence type="ECO:0000256" key="3">
    <source>
        <dbReference type="ARBA" id="ARBA00022825"/>
    </source>
</evidence>
<dbReference type="CDD" id="cd00190">
    <property type="entry name" value="Tryp_SPc"/>
    <property type="match status" value="1"/>
</dbReference>
<dbReference type="EMBL" id="VTPC01004865">
    <property type="protein sequence ID" value="KAF2896657.1"/>
    <property type="molecule type" value="Genomic_DNA"/>
</dbReference>
<evidence type="ECO:0000259" key="6">
    <source>
        <dbReference type="PROSITE" id="PS50240"/>
    </source>
</evidence>
<organism evidence="7 8">
    <name type="scientific">Ignelater luminosus</name>
    <name type="common">Cucubano</name>
    <name type="synonym">Pyrophorus luminosus</name>
    <dbReference type="NCBI Taxonomy" id="2038154"/>
    <lineage>
        <taxon>Eukaryota</taxon>
        <taxon>Metazoa</taxon>
        <taxon>Ecdysozoa</taxon>
        <taxon>Arthropoda</taxon>
        <taxon>Hexapoda</taxon>
        <taxon>Insecta</taxon>
        <taxon>Pterygota</taxon>
        <taxon>Neoptera</taxon>
        <taxon>Endopterygota</taxon>
        <taxon>Coleoptera</taxon>
        <taxon>Polyphaga</taxon>
        <taxon>Elateriformia</taxon>
        <taxon>Elateroidea</taxon>
        <taxon>Elateridae</taxon>
        <taxon>Agrypninae</taxon>
        <taxon>Pyrophorini</taxon>
        <taxon>Ignelater</taxon>
    </lineage>
</organism>
<evidence type="ECO:0000313" key="8">
    <source>
        <dbReference type="Proteomes" id="UP000801492"/>
    </source>
</evidence>
<keyword evidence="3" id="KW-0720">Serine protease</keyword>
<dbReference type="GO" id="GO:0004252">
    <property type="term" value="F:serine-type endopeptidase activity"/>
    <property type="evidence" value="ECO:0007669"/>
    <property type="project" value="InterPro"/>
</dbReference>
<reference evidence="7" key="1">
    <citation type="submission" date="2019-08" db="EMBL/GenBank/DDBJ databases">
        <title>The genome of the North American firefly Photinus pyralis.</title>
        <authorList>
            <consortium name="Photinus pyralis genome working group"/>
            <person name="Fallon T.R."/>
            <person name="Sander Lower S.E."/>
            <person name="Weng J.-K."/>
        </authorList>
    </citation>
    <scope>NUCLEOTIDE SEQUENCE</scope>
    <source>
        <strain evidence="7">TRF0915ILg1</strain>
        <tissue evidence="7">Whole body</tissue>
    </source>
</reference>
<dbReference type="InterPro" id="IPR050430">
    <property type="entry name" value="Peptidase_S1"/>
</dbReference>
<evidence type="ECO:0000256" key="4">
    <source>
        <dbReference type="ARBA" id="ARBA00023157"/>
    </source>
</evidence>
<keyword evidence="1" id="KW-0645">Protease</keyword>
<feature type="domain" description="Peptidase S1" evidence="6">
    <location>
        <begin position="16"/>
        <end position="234"/>
    </location>
</feature>
<name>A0A8K0D432_IGNLU</name>
<sequence length="234" mass="24492">MSLGSSSQVLRAHERIIGGHPVNIQDYKYQVAVEVTLVGPFCGGCIISPKYVLTAGYCGDAIAVHPDYTSNSDSSNNDIAVLTLIFTLTVGPTIGPIALPNINEEVSTGTSAVVSGWGALTEGGPSSDQLQAVTVYIVDRNKCNVTYGGIITDRMICAGVPEGGKGPCQGDSGGPLVAAGKLVGIVSWENVCGRPGYPSVLPILLQLLYVHSLQAKPAYEVRNTERFSVALNNK</sequence>
<comment type="similarity">
    <text evidence="5">Belongs to the peptidase S1 family. CLIP subfamily.</text>
</comment>
<evidence type="ECO:0000313" key="7">
    <source>
        <dbReference type="EMBL" id="KAF2896657.1"/>
    </source>
</evidence>
<dbReference type="PRINTS" id="PR00722">
    <property type="entry name" value="CHYMOTRYPSIN"/>
</dbReference>
<dbReference type="PROSITE" id="PS50240">
    <property type="entry name" value="TRYPSIN_DOM"/>
    <property type="match status" value="1"/>
</dbReference>
<gene>
    <name evidence="7" type="ORF">ILUMI_09517</name>
</gene>